<evidence type="ECO:0000256" key="2">
    <source>
        <dbReference type="ARBA" id="ARBA00022475"/>
    </source>
</evidence>
<keyword evidence="4 10" id="KW-0808">Transferase</keyword>
<dbReference type="Proteomes" id="UP000034324">
    <property type="component" value="Unassembled WGS sequence"/>
</dbReference>
<keyword evidence="7 8" id="KW-0472">Membrane</keyword>
<dbReference type="PANTHER" id="PTHR33908">
    <property type="entry name" value="MANNOSYLTRANSFERASE YKCB-RELATED"/>
    <property type="match status" value="1"/>
</dbReference>
<evidence type="ECO:0000256" key="3">
    <source>
        <dbReference type="ARBA" id="ARBA00022676"/>
    </source>
</evidence>
<sequence length="470" mass="53638">MTRYQLFLLLLILALGLFLRTYKIVDRMDFGHDADLYSWIVKDIVVNHHFRLIGQLTSAPGIYIGPLFYYFLVPFFILTKMDPVGATIPAVLLGLATIISYYWVFSKIFNEKVGLLGALLYAILPATVSLDRWIVPTITTPLWSIWYFYAIIMVSRGRFQFFWLLGLSFGLIWHIHIALIPVLLTLPFAIFFSKKLPDLKNIAVFLIFLFATSAPLILFEFKHNFSQTFSLINNFGLQQEDGPTGFYRFQVILGMLNKNVQQLLFIPFTAAILLSGILLIKTGIWIIGPFLFFYFSSSPLSEYYFSNTNVVFLVIASLLIFALYKSSKKGLFVSLAILFFILIRSFYLFLNQDYYAKGYPEKKSAVDYMVNDAKQKNFPCFSINYITSPGENVGFRYFLFLKNAHIAVAGRGSPVYNIVIPDEYALNEVKVKFGHIGIIPLTQIPSQDLMNDACSGQNTNLTDPMLGYVE</sequence>
<evidence type="ECO:0000256" key="7">
    <source>
        <dbReference type="ARBA" id="ARBA00023136"/>
    </source>
</evidence>
<keyword evidence="3 10" id="KW-0328">Glycosyltransferase</keyword>
<dbReference type="GO" id="GO:0016763">
    <property type="term" value="F:pentosyltransferase activity"/>
    <property type="evidence" value="ECO:0007669"/>
    <property type="project" value="TreeGrafter"/>
</dbReference>
<evidence type="ECO:0000256" key="8">
    <source>
        <dbReference type="SAM" id="Phobius"/>
    </source>
</evidence>
<feature type="transmembrane region" description="Helical" evidence="8">
    <location>
        <begin position="161"/>
        <end position="190"/>
    </location>
</feature>
<evidence type="ECO:0000256" key="5">
    <source>
        <dbReference type="ARBA" id="ARBA00022692"/>
    </source>
</evidence>
<organism evidence="10 11">
    <name type="scientific">Candidatus Daviesbacteria bacterium GW2011_GWF2_38_6</name>
    <dbReference type="NCBI Taxonomy" id="1618432"/>
    <lineage>
        <taxon>Bacteria</taxon>
        <taxon>Candidatus Daviesiibacteriota</taxon>
    </lineage>
</organism>
<evidence type="ECO:0000256" key="6">
    <source>
        <dbReference type="ARBA" id="ARBA00022989"/>
    </source>
</evidence>
<dbReference type="PANTHER" id="PTHR33908:SF11">
    <property type="entry name" value="MEMBRANE PROTEIN"/>
    <property type="match status" value="1"/>
</dbReference>
<comment type="subcellular location">
    <subcellularLocation>
        <location evidence="1">Cell membrane</location>
        <topology evidence="1">Multi-pass membrane protein</topology>
    </subcellularLocation>
</comment>
<accession>A0A0G0KCI4</accession>
<keyword evidence="6 8" id="KW-1133">Transmembrane helix</keyword>
<dbReference type="GO" id="GO:0005886">
    <property type="term" value="C:plasma membrane"/>
    <property type="evidence" value="ECO:0007669"/>
    <property type="project" value="UniProtKB-SubCell"/>
</dbReference>
<feature type="transmembrane region" description="Helical" evidence="8">
    <location>
        <begin position="202"/>
        <end position="221"/>
    </location>
</feature>
<keyword evidence="2" id="KW-1003">Cell membrane</keyword>
<evidence type="ECO:0000256" key="1">
    <source>
        <dbReference type="ARBA" id="ARBA00004651"/>
    </source>
</evidence>
<keyword evidence="5 8" id="KW-0812">Transmembrane</keyword>
<proteinExistence type="predicted"/>
<feature type="domain" description="Glycosyltransferase RgtA/B/C/D-like" evidence="9">
    <location>
        <begin position="66"/>
        <end position="214"/>
    </location>
</feature>
<feature type="transmembrane region" description="Helical" evidence="8">
    <location>
        <begin position="86"/>
        <end position="105"/>
    </location>
</feature>
<protein>
    <submittedName>
        <fullName evidence="10">Dolichyl-phosphate-mannose-mannosyltransferase family protein</fullName>
    </submittedName>
</protein>
<evidence type="ECO:0000259" key="9">
    <source>
        <dbReference type="Pfam" id="PF13231"/>
    </source>
</evidence>
<dbReference type="EMBL" id="LBVC01000041">
    <property type="protein sequence ID" value="KKQ77363.1"/>
    <property type="molecule type" value="Genomic_DNA"/>
</dbReference>
<feature type="transmembrane region" description="Helical" evidence="8">
    <location>
        <begin position="61"/>
        <end position="79"/>
    </location>
</feature>
<dbReference type="Pfam" id="PF13231">
    <property type="entry name" value="PMT_2"/>
    <property type="match status" value="1"/>
</dbReference>
<dbReference type="AlphaFoldDB" id="A0A0G0KCI4"/>
<dbReference type="InterPro" id="IPR038731">
    <property type="entry name" value="RgtA/B/C-like"/>
</dbReference>
<dbReference type="GO" id="GO:0009103">
    <property type="term" value="P:lipopolysaccharide biosynthetic process"/>
    <property type="evidence" value="ECO:0007669"/>
    <property type="project" value="UniProtKB-ARBA"/>
</dbReference>
<comment type="caution">
    <text evidence="10">The sequence shown here is derived from an EMBL/GenBank/DDBJ whole genome shotgun (WGS) entry which is preliminary data.</text>
</comment>
<feature type="transmembrane region" description="Helical" evidence="8">
    <location>
        <begin position="304"/>
        <end position="324"/>
    </location>
</feature>
<reference evidence="10 11" key="1">
    <citation type="journal article" date="2015" name="Nature">
        <title>rRNA introns, odd ribosomes, and small enigmatic genomes across a large radiation of phyla.</title>
        <authorList>
            <person name="Brown C.T."/>
            <person name="Hug L.A."/>
            <person name="Thomas B.C."/>
            <person name="Sharon I."/>
            <person name="Castelle C.J."/>
            <person name="Singh A."/>
            <person name="Wilkins M.J."/>
            <person name="Williams K.H."/>
            <person name="Banfield J.F."/>
        </authorList>
    </citation>
    <scope>NUCLEOTIDE SEQUENCE [LARGE SCALE GENOMIC DNA]</scope>
</reference>
<gene>
    <name evidence="10" type="ORF">US99_C0041G0003</name>
</gene>
<evidence type="ECO:0000256" key="4">
    <source>
        <dbReference type="ARBA" id="ARBA00022679"/>
    </source>
</evidence>
<feature type="transmembrane region" description="Helical" evidence="8">
    <location>
        <begin position="331"/>
        <end position="350"/>
    </location>
</feature>
<feature type="transmembrane region" description="Helical" evidence="8">
    <location>
        <begin position="263"/>
        <end position="292"/>
    </location>
</feature>
<evidence type="ECO:0000313" key="11">
    <source>
        <dbReference type="Proteomes" id="UP000034324"/>
    </source>
</evidence>
<name>A0A0G0KCI4_9BACT</name>
<evidence type="ECO:0000313" key="10">
    <source>
        <dbReference type="EMBL" id="KKQ77363.1"/>
    </source>
</evidence>
<feature type="transmembrane region" description="Helical" evidence="8">
    <location>
        <begin position="133"/>
        <end position="154"/>
    </location>
</feature>
<dbReference type="InterPro" id="IPR050297">
    <property type="entry name" value="LipidA_mod_glycosyltrf_83"/>
</dbReference>